<dbReference type="Proteomes" id="UP000017246">
    <property type="component" value="Unassembled WGS sequence"/>
</dbReference>
<evidence type="ECO:0000313" key="8">
    <source>
        <dbReference type="Proteomes" id="UP000017246"/>
    </source>
</evidence>
<dbReference type="PANTHER" id="PTHR11958:SF99">
    <property type="entry name" value="SODIUM-DEPENDENT EXCITATORY AMINO ACID TRANSPORTER GLT-6-RELATED"/>
    <property type="match status" value="1"/>
</dbReference>
<keyword evidence="2 6" id="KW-0813">Transport</keyword>
<dbReference type="OMA" id="SSIYCTA"/>
<evidence type="ECO:0000256" key="1">
    <source>
        <dbReference type="ARBA" id="ARBA00004141"/>
    </source>
</evidence>
<evidence type="ECO:0000256" key="3">
    <source>
        <dbReference type="ARBA" id="ARBA00022692"/>
    </source>
</evidence>
<feature type="transmembrane region" description="Helical" evidence="6">
    <location>
        <begin position="34"/>
        <end position="52"/>
    </location>
</feature>
<dbReference type="GO" id="GO:0015501">
    <property type="term" value="F:glutamate:sodium symporter activity"/>
    <property type="evidence" value="ECO:0007669"/>
    <property type="project" value="TreeGrafter"/>
</dbReference>
<dbReference type="eggNOG" id="KOG3787">
    <property type="taxonomic scope" value="Eukaryota"/>
</dbReference>
<feature type="transmembrane region" description="Helical" evidence="6">
    <location>
        <begin position="273"/>
        <end position="298"/>
    </location>
</feature>
<evidence type="ECO:0000256" key="2">
    <source>
        <dbReference type="ARBA" id="ARBA00022448"/>
    </source>
</evidence>
<dbReference type="STRING" id="6211.A0A068Y5C0"/>
<reference evidence="7" key="1">
    <citation type="journal article" date="2013" name="Nature">
        <title>The genomes of four tapeworm species reveal adaptations to parasitism.</title>
        <authorList>
            <person name="Tsai I.J."/>
            <person name="Zarowiecki M."/>
            <person name="Holroyd N."/>
            <person name="Garciarrubio A."/>
            <person name="Sanchez-Flores A."/>
            <person name="Brooks K.L."/>
            <person name="Tracey A."/>
            <person name="Bobes R.J."/>
            <person name="Fragoso G."/>
            <person name="Sciutto E."/>
            <person name="Aslett M."/>
            <person name="Beasley H."/>
            <person name="Bennett H.M."/>
            <person name="Cai J."/>
            <person name="Camicia F."/>
            <person name="Clark R."/>
            <person name="Cucher M."/>
            <person name="De Silva N."/>
            <person name="Day T.A."/>
            <person name="Deplazes P."/>
            <person name="Estrada K."/>
            <person name="Fernandez C."/>
            <person name="Holland P.W."/>
            <person name="Hou J."/>
            <person name="Hu S."/>
            <person name="Huckvale T."/>
            <person name="Hung S.S."/>
            <person name="Kamenetzky L."/>
            <person name="Keane J.A."/>
            <person name="Kiss F."/>
            <person name="Koziol U."/>
            <person name="Lambert O."/>
            <person name="Liu K."/>
            <person name="Luo X."/>
            <person name="Luo Y."/>
            <person name="Macchiaroli N."/>
            <person name="Nichol S."/>
            <person name="Paps J."/>
            <person name="Parkinson J."/>
            <person name="Pouchkina-Stantcheva N."/>
            <person name="Riddiford N."/>
            <person name="Rosenzvit M."/>
            <person name="Salinas G."/>
            <person name="Wasmuth J.D."/>
            <person name="Zamanian M."/>
            <person name="Zheng Y."/>
            <person name="Cai X."/>
            <person name="Soberon X."/>
            <person name="Olson P.D."/>
            <person name="Laclette J.P."/>
            <person name="Brehm K."/>
            <person name="Berriman M."/>
            <person name="Garciarrubio A."/>
            <person name="Bobes R.J."/>
            <person name="Fragoso G."/>
            <person name="Sanchez-Flores A."/>
            <person name="Estrada K."/>
            <person name="Cevallos M.A."/>
            <person name="Morett E."/>
            <person name="Gonzalez V."/>
            <person name="Portillo T."/>
            <person name="Ochoa-Leyva A."/>
            <person name="Jose M.V."/>
            <person name="Sciutto E."/>
            <person name="Landa A."/>
            <person name="Jimenez L."/>
            <person name="Valdes V."/>
            <person name="Carrero J.C."/>
            <person name="Larralde C."/>
            <person name="Morales-Montor J."/>
            <person name="Limon-Lason J."/>
            <person name="Soberon X."/>
            <person name="Laclette J.P."/>
        </authorList>
    </citation>
    <scope>NUCLEOTIDE SEQUENCE [LARGE SCALE GENOMIC DNA]</scope>
</reference>
<sequence>MLAREEGVTPVAEPPATAGGIMSARMGAWLRKRWFFVATIAGISTGLAFGLVLQQNHLSAAQKLWIAMPGVLYIRVLQLTIVPVLATSIFNVVADMNLSKERLGVATAAFILSANIISSILGFVSVLPIKTKSNSPATYNGTIQEEYGHQIPYIFQDLLLNAFPADLMKLSIAHVGTDFEHPEKNVHNETVYRKISIDGVNMLGILFCSVAFGLAANAVNEEAQPLKQFSLALYEVVLILMRKFILATPVGVFFMVMSAVADVRDMEGTFERLALFLATHLAAQFVHFLLINFSFVLVRENPFHLLKHCLSSWLIAVATGSRMVGMPHFYQTCDDYGLPESVSRFVLPLSLMLKADGSAIFMTSASLFIAQLENVQLDGITFFILIVLTTAHAIALPSMPSASVFGLINVLNAIGVPVEQAALLFSLEWLNDRIRCGETVLSSIYCTAFVSHVREKGWQSGFWKNAINSEPNADPPGMRT</sequence>
<feature type="transmembrane region" description="Helical" evidence="6">
    <location>
        <begin position="377"/>
        <end position="396"/>
    </location>
</feature>
<keyword evidence="4 6" id="KW-1133">Transmembrane helix</keyword>
<proteinExistence type="inferred from homology"/>
<dbReference type="PRINTS" id="PR00173">
    <property type="entry name" value="EDTRNSPORT"/>
</dbReference>
<dbReference type="Gene3D" id="1.10.3860.10">
    <property type="entry name" value="Sodium:dicarboxylate symporter"/>
    <property type="match status" value="1"/>
</dbReference>
<dbReference type="Pfam" id="PF00375">
    <property type="entry name" value="SDF"/>
    <property type="match status" value="1"/>
</dbReference>
<keyword evidence="6" id="KW-0769">Symport</keyword>
<feature type="transmembrane region" description="Helical" evidence="6">
    <location>
        <begin position="345"/>
        <end position="370"/>
    </location>
</feature>
<dbReference type="SUPFAM" id="SSF118215">
    <property type="entry name" value="Proton glutamate symport protein"/>
    <property type="match status" value="1"/>
</dbReference>
<dbReference type="AlphaFoldDB" id="A0A068Y5C0"/>
<evidence type="ECO:0000256" key="6">
    <source>
        <dbReference type="RuleBase" id="RU361216"/>
    </source>
</evidence>
<dbReference type="InterPro" id="IPR001991">
    <property type="entry name" value="Na-dicarboxylate_symporter"/>
</dbReference>
<evidence type="ECO:0000256" key="5">
    <source>
        <dbReference type="ARBA" id="ARBA00023136"/>
    </source>
</evidence>
<dbReference type="GO" id="GO:0005886">
    <property type="term" value="C:plasma membrane"/>
    <property type="evidence" value="ECO:0007669"/>
    <property type="project" value="TreeGrafter"/>
</dbReference>
<accession>A0A068Y5C0</accession>
<comment type="subcellular location">
    <subcellularLocation>
        <location evidence="1 6">Membrane</location>
        <topology evidence="1 6">Multi-pass membrane protein</topology>
    </subcellularLocation>
</comment>
<keyword evidence="8" id="KW-1185">Reference proteome</keyword>
<dbReference type="EMBL" id="LN902841">
    <property type="protein sequence ID" value="CDS39956.1"/>
    <property type="molecule type" value="Genomic_DNA"/>
</dbReference>
<keyword evidence="5 6" id="KW-0472">Membrane</keyword>
<gene>
    <name evidence="7" type="ORF">EmuJ_000751200</name>
</gene>
<feature type="transmembrane region" description="Helical" evidence="6">
    <location>
        <begin position="305"/>
        <end position="325"/>
    </location>
</feature>
<dbReference type="OrthoDB" id="5877963at2759"/>
<feature type="transmembrane region" description="Helical" evidence="6">
    <location>
        <begin position="200"/>
        <end position="219"/>
    </location>
</feature>
<comment type="similarity">
    <text evidence="6">Belongs to the dicarboxylate/amino acid:cation symporter (DAACS) (TC 2.A.23) family.</text>
</comment>
<evidence type="ECO:0000313" key="7">
    <source>
        <dbReference type="EMBL" id="CDS39956.1"/>
    </source>
</evidence>
<reference evidence="7" key="2">
    <citation type="submission" date="2015-11" db="EMBL/GenBank/DDBJ databases">
        <authorList>
            <person name="Zhang Y."/>
            <person name="Guo Z."/>
        </authorList>
    </citation>
    <scope>NUCLEOTIDE SEQUENCE</scope>
</reference>
<protein>
    <recommendedName>
        <fullName evidence="6">Amino acid transporter</fullName>
    </recommendedName>
</protein>
<evidence type="ECO:0000256" key="4">
    <source>
        <dbReference type="ARBA" id="ARBA00022989"/>
    </source>
</evidence>
<dbReference type="InterPro" id="IPR050746">
    <property type="entry name" value="DAACS"/>
</dbReference>
<dbReference type="GO" id="GO:0015175">
    <property type="term" value="F:neutral L-amino acid transmembrane transporter activity"/>
    <property type="evidence" value="ECO:0007669"/>
    <property type="project" value="TreeGrafter"/>
</dbReference>
<feature type="transmembrane region" description="Helical" evidence="6">
    <location>
        <begin position="231"/>
        <end position="261"/>
    </location>
</feature>
<feature type="transmembrane region" description="Helical" evidence="6">
    <location>
        <begin position="105"/>
        <end position="129"/>
    </location>
</feature>
<dbReference type="InterPro" id="IPR036458">
    <property type="entry name" value="Na:dicarbo_symporter_sf"/>
</dbReference>
<dbReference type="GO" id="GO:0005313">
    <property type="term" value="F:L-glutamate transmembrane transporter activity"/>
    <property type="evidence" value="ECO:0007669"/>
    <property type="project" value="TreeGrafter"/>
</dbReference>
<keyword evidence="3 6" id="KW-0812">Transmembrane</keyword>
<organism evidence="7 8">
    <name type="scientific">Echinococcus multilocularis</name>
    <name type="common">Fox tapeworm</name>
    <dbReference type="NCBI Taxonomy" id="6211"/>
    <lineage>
        <taxon>Eukaryota</taxon>
        <taxon>Metazoa</taxon>
        <taxon>Spiralia</taxon>
        <taxon>Lophotrochozoa</taxon>
        <taxon>Platyhelminthes</taxon>
        <taxon>Cestoda</taxon>
        <taxon>Eucestoda</taxon>
        <taxon>Cyclophyllidea</taxon>
        <taxon>Taeniidae</taxon>
        <taxon>Echinococcus</taxon>
    </lineage>
</organism>
<name>A0A068Y5C0_ECHMU</name>
<feature type="transmembrane region" description="Helical" evidence="6">
    <location>
        <begin position="72"/>
        <end position="93"/>
    </location>
</feature>
<dbReference type="PANTHER" id="PTHR11958">
    <property type="entry name" value="SODIUM/DICARBOXYLATE SYMPORTER-RELATED"/>
    <property type="match status" value="1"/>
</dbReference>